<comment type="similarity">
    <text evidence="1 2">Belongs to the pirin family.</text>
</comment>
<dbReference type="PANTHER" id="PTHR43212">
    <property type="entry name" value="QUERCETIN 2,3-DIOXYGENASE"/>
    <property type="match status" value="1"/>
</dbReference>
<dbReference type="InterPro" id="IPR003829">
    <property type="entry name" value="Pirin_N_dom"/>
</dbReference>
<dbReference type="Pfam" id="PF02678">
    <property type="entry name" value="Pirin"/>
    <property type="match status" value="1"/>
</dbReference>
<evidence type="ECO:0000313" key="5">
    <source>
        <dbReference type="EMBL" id="MVM33658.1"/>
    </source>
</evidence>
<accession>A0A7K1SIV0</accession>
<dbReference type="InterPro" id="IPR011051">
    <property type="entry name" value="RmlC_Cupin_sf"/>
</dbReference>
<evidence type="ECO:0000256" key="2">
    <source>
        <dbReference type="RuleBase" id="RU003457"/>
    </source>
</evidence>
<dbReference type="RefSeq" id="WP_157588374.1">
    <property type="nucleotide sequence ID" value="NZ_WPIN01000012.1"/>
</dbReference>
<dbReference type="SUPFAM" id="SSF51182">
    <property type="entry name" value="RmlC-like cupins"/>
    <property type="match status" value="1"/>
</dbReference>
<proteinExistence type="inferred from homology"/>
<dbReference type="InterPro" id="IPR012093">
    <property type="entry name" value="Pirin"/>
</dbReference>
<dbReference type="Pfam" id="PF17954">
    <property type="entry name" value="Pirin_C_2"/>
    <property type="match status" value="1"/>
</dbReference>
<evidence type="ECO:0000259" key="4">
    <source>
        <dbReference type="Pfam" id="PF17954"/>
    </source>
</evidence>
<evidence type="ECO:0000313" key="6">
    <source>
        <dbReference type="Proteomes" id="UP000436006"/>
    </source>
</evidence>
<keyword evidence="6" id="KW-1185">Reference proteome</keyword>
<organism evidence="5 6">
    <name type="scientific">Spirosoma arboris</name>
    <dbReference type="NCBI Taxonomy" id="2682092"/>
    <lineage>
        <taxon>Bacteria</taxon>
        <taxon>Pseudomonadati</taxon>
        <taxon>Bacteroidota</taxon>
        <taxon>Cytophagia</taxon>
        <taxon>Cytophagales</taxon>
        <taxon>Cytophagaceae</taxon>
        <taxon>Spirosoma</taxon>
    </lineage>
</organism>
<dbReference type="EMBL" id="WPIN01000012">
    <property type="protein sequence ID" value="MVM33658.1"/>
    <property type="molecule type" value="Genomic_DNA"/>
</dbReference>
<dbReference type="InterPro" id="IPR014710">
    <property type="entry name" value="RmlC-like_jellyroll"/>
</dbReference>
<comment type="caution">
    <text evidence="5">The sequence shown here is derived from an EMBL/GenBank/DDBJ whole genome shotgun (WGS) entry which is preliminary data.</text>
</comment>
<dbReference type="Gene3D" id="2.60.120.10">
    <property type="entry name" value="Jelly Rolls"/>
    <property type="match status" value="2"/>
</dbReference>
<name>A0A7K1SIV0_9BACT</name>
<reference evidence="5 6" key="1">
    <citation type="submission" date="2019-12" db="EMBL/GenBank/DDBJ databases">
        <title>Spirosoma sp. HMF4905 genome sequencing and assembly.</title>
        <authorList>
            <person name="Kang H."/>
            <person name="Cha I."/>
            <person name="Kim H."/>
            <person name="Joh K."/>
        </authorList>
    </citation>
    <scope>NUCLEOTIDE SEQUENCE [LARGE SCALE GENOMIC DNA]</scope>
    <source>
        <strain evidence="5 6">HMF4905</strain>
    </source>
</reference>
<dbReference type="Proteomes" id="UP000436006">
    <property type="component" value="Unassembled WGS sequence"/>
</dbReference>
<dbReference type="PANTHER" id="PTHR43212:SF3">
    <property type="entry name" value="QUERCETIN 2,3-DIOXYGENASE"/>
    <property type="match status" value="1"/>
</dbReference>
<protein>
    <submittedName>
        <fullName evidence="5">Pirin</fullName>
    </submittedName>
</protein>
<evidence type="ECO:0000256" key="1">
    <source>
        <dbReference type="ARBA" id="ARBA00008416"/>
    </source>
</evidence>
<sequence>MDNHTQAQLYLSDQRGCSQIDYFRSFHDFNFGSYVSEHREPFGALKLLNDDTLKAGYSISMHVEETTTVILLPIVGGLEYQSSVGTGFLEAGQTQILSLSAGMSYQISNPYETELINFIQIWLTDQSSAFTPASQQTSFNLTDKNKLLPFFSINSTANTNHGQSTGFIGTYAGREEDVYQLRKAENGIFVFILSGAFEIQNRLLHERDGLALSAIQHGEVDFEALSNDAILLLLEIPLNES</sequence>
<dbReference type="AlphaFoldDB" id="A0A7K1SIV0"/>
<dbReference type="InterPro" id="IPR041602">
    <property type="entry name" value="Quercetinase_C"/>
</dbReference>
<gene>
    <name evidence="5" type="ORF">GO755_26705</name>
</gene>
<feature type="domain" description="Pirin N-terminal" evidence="3">
    <location>
        <begin position="15"/>
        <end position="123"/>
    </location>
</feature>
<feature type="domain" description="Quercetin 2,3-dioxygenase C-terminal cupin" evidence="4">
    <location>
        <begin position="175"/>
        <end position="233"/>
    </location>
</feature>
<evidence type="ECO:0000259" key="3">
    <source>
        <dbReference type="Pfam" id="PF02678"/>
    </source>
</evidence>